<evidence type="ECO:0000313" key="1">
    <source>
        <dbReference type="EMBL" id="ANF52485.1"/>
    </source>
</evidence>
<organism evidence="1 2">
    <name type="scientific">Chryseobacterium glaciei</name>
    <dbReference type="NCBI Taxonomy" id="1685010"/>
    <lineage>
        <taxon>Bacteria</taxon>
        <taxon>Pseudomonadati</taxon>
        <taxon>Bacteroidota</taxon>
        <taxon>Flavobacteriia</taxon>
        <taxon>Flavobacteriales</taxon>
        <taxon>Weeksellaceae</taxon>
        <taxon>Chryseobacterium group</taxon>
        <taxon>Chryseobacterium</taxon>
    </lineage>
</organism>
<dbReference type="RefSeq" id="WP_066758323.1">
    <property type="nucleotide sequence ID" value="NZ_CP015199.1"/>
</dbReference>
<reference evidence="1 2" key="1">
    <citation type="submission" date="2016-04" db="EMBL/GenBank/DDBJ databases">
        <title>Complete Genome Sequence of Chryseobacterium sp. IHBB 10212.</title>
        <authorList>
            <person name="Pal M."/>
            <person name="Swarnkar M.K."/>
            <person name="Kaushal K."/>
            <person name="Chhibber S."/>
            <person name="Singh A.K."/>
            <person name="Gulati A."/>
        </authorList>
    </citation>
    <scope>NUCLEOTIDE SEQUENCE [LARGE SCALE GENOMIC DNA]</scope>
    <source>
        <strain evidence="1 2">IHBB 10212</strain>
    </source>
</reference>
<sequence length="196" mass="22836">MKKILFSSILSLSLLSCSENKPKQTEIVEKAAENTESSFPIKRLSNTQDILEGIYSEQIKNNKDLKELDEKVLSIQQDSREMQNIYKDIITNSEDYYNIAENRAKVIRDSALKKEILSLLQNSSEKFNLKKKKLEELTKQVNLNNYKISSFYNAFKIKKTLPEIEKYQNAHPLKTDSLNNFINKQNQLLNELKNLK</sequence>
<keyword evidence="2" id="KW-1185">Reference proteome</keyword>
<dbReference type="PROSITE" id="PS51257">
    <property type="entry name" value="PROKAR_LIPOPROTEIN"/>
    <property type="match status" value="1"/>
</dbReference>
<evidence type="ECO:0000313" key="2">
    <source>
        <dbReference type="Proteomes" id="UP000077824"/>
    </source>
</evidence>
<dbReference type="OrthoDB" id="706486at2"/>
<dbReference type="AlphaFoldDB" id="A0A172Y093"/>
<dbReference type="KEGG" id="chh:A0O34_19035"/>
<dbReference type="Proteomes" id="UP000077824">
    <property type="component" value="Chromosome"/>
</dbReference>
<name>A0A172Y093_9FLAO</name>
<dbReference type="EMBL" id="CP015199">
    <property type="protein sequence ID" value="ANF52485.1"/>
    <property type="molecule type" value="Genomic_DNA"/>
</dbReference>
<accession>A0A172Y093</accession>
<proteinExistence type="predicted"/>
<dbReference type="STRING" id="1685010.A0O34_19035"/>
<protein>
    <submittedName>
        <fullName evidence="1">Uncharacterized protein</fullName>
    </submittedName>
</protein>
<gene>
    <name evidence="1" type="ORF">A0O34_19035</name>
</gene>